<comment type="caution">
    <text evidence="1">The sequence shown here is derived from an EMBL/GenBank/DDBJ whole genome shotgun (WGS) entry which is preliminary data.</text>
</comment>
<protein>
    <submittedName>
        <fullName evidence="1">Uncharacterized protein</fullName>
    </submittedName>
</protein>
<reference evidence="1" key="2">
    <citation type="journal article" date="2024" name="Plant">
        <title>Genomic evolution and insights into agronomic trait innovations of Sesamum species.</title>
        <authorList>
            <person name="Miao H."/>
            <person name="Wang L."/>
            <person name="Qu L."/>
            <person name="Liu H."/>
            <person name="Sun Y."/>
            <person name="Le M."/>
            <person name="Wang Q."/>
            <person name="Wei S."/>
            <person name="Zheng Y."/>
            <person name="Lin W."/>
            <person name="Duan Y."/>
            <person name="Cao H."/>
            <person name="Xiong S."/>
            <person name="Wang X."/>
            <person name="Wei L."/>
            <person name="Li C."/>
            <person name="Ma Q."/>
            <person name="Ju M."/>
            <person name="Zhao R."/>
            <person name="Li G."/>
            <person name="Mu C."/>
            <person name="Tian Q."/>
            <person name="Mei H."/>
            <person name="Zhang T."/>
            <person name="Gao T."/>
            <person name="Zhang H."/>
        </authorList>
    </citation>
    <scope>NUCLEOTIDE SEQUENCE</scope>
    <source>
        <strain evidence="1">G02</strain>
    </source>
</reference>
<dbReference type="AlphaFoldDB" id="A0AAW2KPE9"/>
<sequence length="60" mass="7086">MAMRDELAVILGVRIDTIHEKYIGLPYVVGRRKKDLFCLRNRVWRRVDGWKEKTLSQAGK</sequence>
<organism evidence="1">
    <name type="scientific">Sesamum radiatum</name>
    <name type="common">Black benniseed</name>
    <dbReference type="NCBI Taxonomy" id="300843"/>
    <lineage>
        <taxon>Eukaryota</taxon>
        <taxon>Viridiplantae</taxon>
        <taxon>Streptophyta</taxon>
        <taxon>Embryophyta</taxon>
        <taxon>Tracheophyta</taxon>
        <taxon>Spermatophyta</taxon>
        <taxon>Magnoliopsida</taxon>
        <taxon>eudicotyledons</taxon>
        <taxon>Gunneridae</taxon>
        <taxon>Pentapetalae</taxon>
        <taxon>asterids</taxon>
        <taxon>lamiids</taxon>
        <taxon>Lamiales</taxon>
        <taxon>Pedaliaceae</taxon>
        <taxon>Sesamum</taxon>
    </lineage>
</organism>
<name>A0AAW2KPE9_SESRA</name>
<reference evidence="1" key="1">
    <citation type="submission" date="2020-06" db="EMBL/GenBank/DDBJ databases">
        <authorList>
            <person name="Li T."/>
            <person name="Hu X."/>
            <person name="Zhang T."/>
            <person name="Song X."/>
            <person name="Zhang H."/>
            <person name="Dai N."/>
            <person name="Sheng W."/>
            <person name="Hou X."/>
            <person name="Wei L."/>
        </authorList>
    </citation>
    <scope>NUCLEOTIDE SEQUENCE</scope>
    <source>
        <strain evidence="1">G02</strain>
        <tissue evidence="1">Leaf</tissue>
    </source>
</reference>
<accession>A0AAW2KPE9</accession>
<proteinExistence type="predicted"/>
<gene>
    <name evidence="1" type="ORF">Sradi_5824500</name>
</gene>
<dbReference type="EMBL" id="JACGWJ010000027">
    <property type="protein sequence ID" value="KAL0308822.1"/>
    <property type="molecule type" value="Genomic_DNA"/>
</dbReference>
<evidence type="ECO:0000313" key="1">
    <source>
        <dbReference type="EMBL" id="KAL0308822.1"/>
    </source>
</evidence>